<evidence type="ECO:0000313" key="1">
    <source>
        <dbReference type="EMBL" id="CEK95703.1"/>
    </source>
</evidence>
<sequence length="89" mass="10327">EWMSSIEVSNLQKITRSYCPGHEGVCGNERVKRFASIIRELKKDKRDVLGFLSDHFLDEDTKVDVESVKRIKEFRITCHSAKLDTRGSR</sequence>
<reference evidence="1" key="1">
    <citation type="submission" date="2014-12" db="EMBL/GenBank/DDBJ databases">
        <title>Insight into the proteome of Arion vulgaris.</title>
        <authorList>
            <person name="Aradska J."/>
            <person name="Bulat T."/>
            <person name="Smidak R."/>
            <person name="Sarate P."/>
            <person name="Gangsoo J."/>
            <person name="Sialana F."/>
            <person name="Bilban M."/>
            <person name="Lubec G."/>
        </authorList>
    </citation>
    <scope>NUCLEOTIDE SEQUENCE</scope>
    <source>
        <tissue evidence="1">Skin</tissue>
    </source>
</reference>
<name>A0A0B7BRS7_9EUPU</name>
<feature type="non-terminal residue" evidence="1">
    <location>
        <position position="89"/>
    </location>
</feature>
<accession>A0A0B7BRS7</accession>
<organism evidence="1">
    <name type="scientific">Arion vulgaris</name>
    <dbReference type="NCBI Taxonomy" id="1028688"/>
    <lineage>
        <taxon>Eukaryota</taxon>
        <taxon>Metazoa</taxon>
        <taxon>Spiralia</taxon>
        <taxon>Lophotrochozoa</taxon>
        <taxon>Mollusca</taxon>
        <taxon>Gastropoda</taxon>
        <taxon>Heterobranchia</taxon>
        <taxon>Euthyneura</taxon>
        <taxon>Panpulmonata</taxon>
        <taxon>Eupulmonata</taxon>
        <taxon>Stylommatophora</taxon>
        <taxon>Helicina</taxon>
        <taxon>Arionoidea</taxon>
        <taxon>Arionidae</taxon>
        <taxon>Arion</taxon>
    </lineage>
</organism>
<proteinExistence type="predicted"/>
<gene>
    <name evidence="1" type="primary">ORF208389</name>
</gene>
<dbReference type="AlphaFoldDB" id="A0A0B7BRS7"/>
<feature type="non-terminal residue" evidence="1">
    <location>
        <position position="1"/>
    </location>
</feature>
<protein>
    <submittedName>
        <fullName evidence="1">Uncharacterized protein</fullName>
    </submittedName>
</protein>
<dbReference type="EMBL" id="HACG01048838">
    <property type="protein sequence ID" value="CEK95703.1"/>
    <property type="molecule type" value="Transcribed_RNA"/>
</dbReference>